<protein>
    <submittedName>
        <fullName evidence="2">Uncharacterized protein</fullName>
    </submittedName>
</protein>
<organism evidence="2 3">
    <name type="scientific">Actinokineospora auranticolor</name>
    <dbReference type="NCBI Taxonomy" id="155976"/>
    <lineage>
        <taxon>Bacteria</taxon>
        <taxon>Bacillati</taxon>
        <taxon>Actinomycetota</taxon>
        <taxon>Actinomycetes</taxon>
        <taxon>Pseudonocardiales</taxon>
        <taxon>Pseudonocardiaceae</taxon>
        <taxon>Actinokineospora</taxon>
    </lineage>
</organism>
<keyword evidence="1" id="KW-1133">Transmembrane helix</keyword>
<dbReference type="Proteomes" id="UP000239203">
    <property type="component" value="Unassembled WGS sequence"/>
</dbReference>
<feature type="transmembrane region" description="Helical" evidence="1">
    <location>
        <begin position="416"/>
        <end position="437"/>
    </location>
</feature>
<sequence length="511" mass="53574">MPDWTYHPLRPIADAVLGVRRSRLVALRALAAVGRLPGGRGVVARALGHRHPPAHLAGSIAGIPIRVRLGAVVPPSVAVPAVRALPLVGAGLLEIAPVGPGDVETVRAAARGRRVPVIVRTDDPEVAAALVDHVDGVKASWPVTHTADPDTTDAATALTGSDAIVLARPEVLLHAGPGWYGRVIEAATPTSPPSTTIGRNPLRWPPWWWGALVGLGMVVAGLGAAAITLGPVLLWYDRDLLGTDLAGLHAVNHHLVGFLQHDRITMAGTMVTIGVLYTALALGGLRRGHPWARDAYAVSGWIGFSTLVYFIGLGFVEPLHTAVAVVLFPMFLAATLPRTDPPQWTTPPTARERERRWALVGQLLLVVTGIGLFIGGAVVSLVGLSDVFVASDLTYLGVDAGTLSDRLVAFVAHDRAGFGGALLSAAVAITLLSAWGWRPGAVWVWWSLAVAAATGFLPAVLVHSGIHYTDFWHLAPVYAGIGFTALGLALSYPYLCARGTTVVACRTPGNA</sequence>
<feature type="transmembrane region" description="Helical" evidence="1">
    <location>
        <begin position="443"/>
        <end position="462"/>
    </location>
</feature>
<evidence type="ECO:0000313" key="3">
    <source>
        <dbReference type="Proteomes" id="UP000239203"/>
    </source>
</evidence>
<accession>A0A2S6GPI0</accession>
<reference evidence="2 3" key="1">
    <citation type="submission" date="2018-02" db="EMBL/GenBank/DDBJ databases">
        <title>Genomic Encyclopedia of Archaeal and Bacterial Type Strains, Phase II (KMG-II): from individual species to whole genera.</title>
        <authorList>
            <person name="Goeker M."/>
        </authorList>
    </citation>
    <scope>NUCLEOTIDE SEQUENCE [LARGE SCALE GENOMIC DNA]</scope>
    <source>
        <strain evidence="2 3">YU 961-1</strain>
    </source>
</reference>
<keyword evidence="1" id="KW-0812">Transmembrane</keyword>
<keyword evidence="3" id="KW-1185">Reference proteome</keyword>
<dbReference type="EMBL" id="PTIX01000008">
    <property type="protein sequence ID" value="PPK67080.1"/>
    <property type="molecule type" value="Genomic_DNA"/>
</dbReference>
<feature type="transmembrane region" description="Helical" evidence="1">
    <location>
        <begin position="207"/>
        <end position="236"/>
    </location>
</feature>
<feature type="transmembrane region" description="Helical" evidence="1">
    <location>
        <begin position="474"/>
        <end position="495"/>
    </location>
</feature>
<proteinExistence type="predicted"/>
<evidence type="ECO:0000256" key="1">
    <source>
        <dbReference type="SAM" id="Phobius"/>
    </source>
</evidence>
<dbReference type="RefSeq" id="WP_104479847.1">
    <property type="nucleotide sequence ID" value="NZ_CP154825.1"/>
</dbReference>
<feature type="transmembrane region" description="Helical" evidence="1">
    <location>
        <begin position="295"/>
        <end position="313"/>
    </location>
</feature>
<feature type="transmembrane region" description="Helical" evidence="1">
    <location>
        <begin position="319"/>
        <end position="336"/>
    </location>
</feature>
<name>A0A2S6GPI0_9PSEU</name>
<evidence type="ECO:0000313" key="2">
    <source>
        <dbReference type="EMBL" id="PPK67080.1"/>
    </source>
</evidence>
<gene>
    <name evidence="2" type="ORF">CLV40_10877</name>
</gene>
<dbReference type="AlphaFoldDB" id="A0A2S6GPI0"/>
<feature type="transmembrane region" description="Helical" evidence="1">
    <location>
        <begin position="357"/>
        <end position="381"/>
    </location>
</feature>
<dbReference type="OrthoDB" id="9802377at2"/>
<feature type="transmembrane region" description="Helical" evidence="1">
    <location>
        <begin position="264"/>
        <end position="283"/>
    </location>
</feature>
<comment type="caution">
    <text evidence="2">The sequence shown here is derived from an EMBL/GenBank/DDBJ whole genome shotgun (WGS) entry which is preliminary data.</text>
</comment>
<keyword evidence="1" id="KW-0472">Membrane</keyword>